<dbReference type="Gene3D" id="1.10.490.10">
    <property type="entry name" value="Globins"/>
    <property type="match status" value="1"/>
</dbReference>
<keyword evidence="17" id="KW-0223">Dioxygenase</keyword>
<name>A0A4R3ZU44_9ACTN</name>
<dbReference type="SUPFAM" id="SSF63380">
    <property type="entry name" value="Riboflavin synthase domain-like"/>
    <property type="match status" value="1"/>
</dbReference>
<gene>
    <name evidence="17" type="ORF">EDD19_10971</name>
</gene>
<dbReference type="PROSITE" id="PS01033">
    <property type="entry name" value="GLOBIN"/>
    <property type="match status" value="1"/>
</dbReference>
<dbReference type="GeneID" id="89529208"/>
<dbReference type="SUPFAM" id="SSF52343">
    <property type="entry name" value="Ferredoxin reductase-like, C-terminal NADP-linked domain"/>
    <property type="match status" value="1"/>
</dbReference>
<proteinExistence type="inferred from homology"/>
<dbReference type="GO" id="GO:0005344">
    <property type="term" value="F:oxygen carrier activity"/>
    <property type="evidence" value="ECO:0007669"/>
    <property type="project" value="UniProtKB-KW"/>
</dbReference>
<dbReference type="GO" id="GO:0071949">
    <property type="term" value="F:FAD binding"/>
    <property type="evidence" value="ECO:0007669"/>
    <property type="project" value="TreeGrafter"/>
</dbReference>
<keyword evidence="14" id="KW-0813">Transport</keyword>
<evidence type="ECO:0000256" key="7">
    <source>
        <dbReference type="ARBA" id="ARBA00022723"/>
    </source>
</evidence>
<comment type="catalytic activity">
    <reaction evidence="12">
        <text>2 nitric oxide + NADH + 2 O2 = 2 nitrate + NAD(+) + H(+)</text>
        <dbReference type="Rhea" id="RHEA:19469"/>
        <dbReference type="ChEBI" id="CHEBI:15378"/>
        <dbReference type="ChEBI" id="CHEBI:15379"/>
        <dbReference type="ChEBI" id="CHEBI:16480"/>
        <dbReference type="ChEBI" id="CHEBI:17632"/>
        <dbReference type="ChEBI" id="CHEBI:57540"/>
        <dbReference type="ChEBI" id="CHEBI:57945"/>
        <dbReference type="EC" id="1.14.12.17"/>
    </reaction>
</comment>
<comment type="cofactor">
    <cofactor evidence="1">
        <name>heme b</name>
        <dbReference type="ChEBI" id="CHEBI:60344"/>
    </cofactor>
</comment>
<evidence type="ECO:0000256" key="12">
    <source>
        <dbReference type="ARBA" id="ARBA00048649"/>
    </source>
</evidence>
<dbReference type="GO" id="GO:0019825">
    <property type="term" value="F:oxygen binding"/>
    <property type="evidence" value="ECO:0007669"/>
    <property type="project" value="InterPro"/>
</dbReference>
<comment type="similarity">
    <text evidence="2">In the C-terminal section; belongs to the flavoprotein pyridine nucleotide cytochrome reductase family.</text>
</comment>
<dbReference type="AlphaFoldDB" id="A0A4R3ZU44"/>
<evidence type="ECO:0000259" key="15">
    <source>
        <dbReference type="PROSITE" id="PS01033"/>
    </source>
</evidence>
<dbReference type="InterPro" id="IPR039261">
    <property type="entry name" value="FNR_nucleotide-bd"/>
</dbReference>
<dbReference type="FunFam" id="1.10.490.10:FF:000003">
    <property type="entry name" value="Flavohemoprotein"/>
    <property type="match status" value="1"/>
</dbReference>
<dbReference type="InterPro" id="IPR008333">
    <property type="entry name" value="Cbr1-like_FAD-bd_dom"/>
</dbReference>
<evidence type="ECO:0000256" key="1">
    <source>
        <dbReference type="ARBA" id="ARBA00001970"/>
    </source>
</evidence>
<dbReference type="PROSITE" id="PS51384">
    <property type="entry name" value="FAD_FR"/>
    <property type="match status" value="1"/>
</dbReference>
<protein>
    <recommendedName>
        <fullName evidence="3">nitric oxide dioxygenase</fullName>
        <ecNumber evidence="3">1.14.12.17</ecNumber>
    </recommendedName>
</protein>
<dbReference type="GO" id="GO:0046210">
    <property type="term" value="P:nitric oxide catabolic process"/>
    <property type="evidence" value="ECO:0007669"/>
    <property type="project" value="TreeGrafter"/>
</dbReference>
<evidence type="ECO:0000313" key="17">
    <source>
        <dbReference type="EMBL" id="TCW23921.1"/>
    </source>
</evidence>
<organism evidence="17 18">
    <name type="scientific">Dietzia cinnamea</name>
    <dbReference type="NCBI Taxonomy" id="321318"/>
    <lineage>
        <taxon>Bacteria</taxon>
        <taxon>Bacillati</taxon>
        <taxon>Actinomycetota</taxon>
        <taxon>Actinomycetes</taxon>
        <taxon>Mycobacteriales</taxon>
        <taxon>Dietziaceae</taxon>
        <taxon>Dietzia</taxon>
    </lineage>
</organism>
<dbReference type="Gene3D" id="3.40.50.80">
    <property type="entry name" value="Nucleotide-binding domain of ferredoxin-NADP reductase (FNR) module"/>
    <property type="match status" value="1"/>
</dbReference>
<dbReference type="EC" id="1.14.12.17" evidence="3"/>
<evidence type="ECO:0000256" key="10">
    <source>
        <dbReference type="ARBA" id="ARBA00023014"/>
    </source>
</evidence>
<accession>A0A4R3ZU44</accession>
<keyword evidence="8" id="KW-0521">NADP</keyword>
<comment type="similarity">
    <text evidence="14">Belongs to the globin family.</text>
</comment>
<dbReference type="EMBL" id="SMCX01000009">
    <property type="protein sequence ID" value="TCW23921.1"/>
    <property type="molecule type" value="Genomic_DNA"/>
</dbReference>
<evidence type="ECO:0000256" key="4">
    <source>
        <dbReference type="ARBA" id="ARBA00022617"/>
    </source>
</evidence>
<evidence type="ECO:0000256" key="8">
    <source>
        <dbReference type="ARBA" id="ARBA00022857"/>
    </source>
</evidence>
<dbReference type="Pfam" id="PF00175">
    <property type="entry name" value="NAD_binding_1"/>
    <property type="match status" value="1"/>
</dbReference>
<dbReference type="InterPro" id="IPR009050">
    <property type="entry name" value="Globin-like_sf"/>
</dbReference>
<sequence length="426" mass="45614">MTTSITTLESILAHPHELSDEHAAVVRETLPVIGAHIDEITPVFYRTMFADNPELLRDTFNRGNQKLGAQQRALAASIATFATLLVDGRSPVDMLSRIGHKHASLGITPDQYQVVHDHLFGAIVEVLGEAITPEVAAAWDEVYWIMAAVLVDFEKALYDEAQVEPGDVFRTATVVAREDVTDSVAVFTLGGPDGEPLPDFRPGQYTSVGVVLPDGARQLRQYSLSTAPGDGTWRIGVRRVDADGEASPAGEVSGWLHANATVGTTIQVTLPFGDLVLDAAGIGEGHEAAPIVLCSAGIGITPMLGMIAHLAATEDPRRVLVLHADRSRADHVLADEVAGEAAMLADAEVHTWYEQAPDTDTDAVSGPGTVHRGLMDRSSVPLPEGAHVFLCGSTGFLQSLRRQFLDAGVPEDRLHAELFAPNDWLV</sequence>
<evidence type="ECO:0000256" key="11">
    <source>
        <dbReference type="ARBA" id="ARBA00023027"/>
    </source>
</evidence>
<dbReference type="PANTHER" id="PTHR43396:SF3">
    <property type="entry name" value="FLAVOHEMOPROTEIN"/>
    <property type="match status" value="1"/>
</dbReference>
<dbReference type="PANTHER" id="PTHR43396">
    <property type="entry name" value="FLAVOHEMOPROTEIN"/>
    <property type="match status" value="1"/>
</dbReference>
<dbReference type="InterPro" id="IPR001433">
    <property type="entry name" value="OxRdtase_FAD/NAD-bd"/>
</dbReference>
<dbReference type="SUPFAM" id="SSF46458">
    <property type="entry name" value="Globin-like"/>
    <property type="match status" value="1"/>
</dbReference>
<evidence type="ECO:0000256" key="6">
    <source>
        <dbReference type="ARBA" id="ARBA00022714"/>
    </source>
</evidence>
<feature type="domain" description="Globin" evidence="15">
    <location>
        <begin position="17"/>
        <end position="155"/>
    </location>
</feature>
<dbReference type="InterPro" id="IPR000971">
    <property type="entry name" value="Globin"/>
</dbReference>
<evidence type="ECO:0000256" key="9">
    <source>
        <dbReference type="ARBA" id="ARBA00023004"/>
    </source>
</evidence>
<evidence type="ECO:0000256" key="2">
    <source>
        <dbReference type="ARBA" id="ARBA00006401"/>
    </source>
</evidence>
<dbReference type="GO" id="GO:0046872">
    <property type="term" value="F:metal ion binding"/>
    <property type="evidence" value="ECO:0007669"/>
    <property type="project" value="UniProtKB-KW"/>
</dbReference>
<evidence type="ECO:0000256" key="3">
    <source>
        <dbReference type="ARBA" id="ARBA00012229"/>
    </source>
</evidence>
<reference evidence="17 18" key="1">
    <citation type="submission" date="2019-03" db="EMBL/GenBank/DDBJ databases">
        <title>Root nodule microbial communities of legume samples collected from USA, Mexico and Botswana.</title>
        <authorList>
            <person name="Hirsch A."/>
        </authorList>
    </citation>
    <scope>NUCLEOTIDE SEQUENCE [LARGE SCALE GENOMIC DNA]</scope>
    <source>
        <strain evidence="17 18">55</strain>
    </source>
</reference>
<comment type="caution">
    <text evidence="17">The sequence shown here is derived from an EMBL/GenBank/DDBJ whole genome shotgun (WGS) entry which is preliminary data.</text>
</comment>
<keyword evidence="9" id="KW-0408">Iron</keyword>
<keyword evidence="4 14" id="KW-0349">Heme</keyword>
<dbReference type="GO" id="GO:0051537">
    <property type="term" value="F:2 iron, 2 sulfur cluster binding"/>
    <property type="evidence" value="ECO:0007669"/>
    <property type="project" value="UniProtKB-KW"/>
</dbReference>
<evidence type="ECO:0000256" key="13">
    <source>
        <dbReference type="ARBA" id="ARBA00049433"/>
    </source>
</evidence>
<keyword evidence="11" id="KW-0520">NAD</keyword>
<dbReference type="InterPro" id="IPR012292">
    <property type="entry name" value="Globin/Proto"/>
</dbReference>
<evidence type="ECO:0000313" key="18">
    <source>
        <dbReference type="Proteomes" id="UP000295805"/>
    </source>
</evidence>
<keyword evidence="17" id="KW-0560">Oxidoreductase</keyword>
<evidence type="ECO:0000256" key="5">
    <source>
        <dbReference type="ARBA" id="ARBA00022621"/>
    </source>
</evidence>
<dbReference type="GO" id="GO:0071500">
    <property type="term" value="P:cellular response to nitrosative stress"/>
    <property type="evidence" value="ECO:0007669"/>
    <property type="project" value="TreeGrafter"/>
</dbReference>
<evidence type="ECO:0000256" key="14">
    <source>
        <dbReference type="RuleBase" id="RU000356"/>
    </source>
</evidence>
<feature type="domain" description="FAD-binding FR-type" evidence="16">
    <location>
        <begin position="167"/>
        <end position="278"/>
    </location>
</feature>
<dbReference type="GO" id="GO:0020037">
    <property type="term" value="F:heme binding"/>
    <property type="evidence" value="ECO:0007669"/>
    <property type="project" value="InterPro"/>
</dbReference>
<dbReference type="CDD" id="cd14782">
    <property type="entry name" value="FHb-globin_2"/>
    <property type="match status" value="1"/>
</dbReference>
<keyword evidence="5 14" id="KW-0561">Oxygen transport</keyword>
<dbReference type="Pfam" id="PF00970">
    <property type="entry name" value="FAD_binding_6"/>
    <property type="match status" value="1"/>
</dbReference>
<dbReference type="Pfam" id="PF00042">
    <property type="entry name" value="Globin"/>
    <property type="match status" value="1"/>
</dbReference>
<keyword evidence="7" id="KW-0479">Metal-binding</keyword>
<keyword evidence="10" id="KW-0411">Iron-sulfur</keyword>
<comment type="catalytic activity">
    <reaction evidence="13">
        <text>2 nitric oxide + NADPH + 2 O2 = 2 nitrate + NADP(+) + H(+)</text>
        <dbReference type="Rhea" id="RHEA:19465"/>
        <dbReference type="ChEBI" id="CHEBI:15378"/>
        <dbReference type="ChEBI" id="CHEBI:15379"/>
        <dbReference type="ChEBI" id="CHEBI:16480"/>
        <dbReference type="ChEBI" id="CHEBI:17632"/>
        <dbReference type="ChEBI" id="CHEBI:57783"/>
        <dbReference type="ChEBI" id="CHEBI:58349"/>
        <dbReference type="EC" id="1.14.12.17"/>
    </reaction>
</comment>
<keyword evidence="6" id="KW-0001">2Fe-2S</keyword>
<dbReference type="Gene3D" id="2.40.30.10">
    <property type="entry name" value="Translation factors"/>
    <property type="match status" value="1"/>
</dbReference>
<dbReference type="InterPro" id="IPR017938">
    <property type="entry name" value="Riboflavin_synthase-like_b-brl"/>
</dbReference>
<dbReference type="RefSeq" id="WP_131885750.1">
    <property type="nucleotide sequence ID" value="NZ_CP143053.1"/>
</dbReference>
<dbReference type="CDD" id="cd06184">
    <property type="entry name" value="flavohem_like_fad_nad_binding"/>
    <property type="match status" value="1"/>
</dbReference>
<evidence type="ECO:0000259" key="16">
    <source>
        <dbReference type="PROSITE" id="PS51384"/>
    </source>
</evidence>
<dbReference type="InterPro" id="IPR017927">
    <property type="entry name" value="FAD-bd_FR_type"/>
</dbReference>
<dbReference type="GO" id="GO:0008941">
    <property type="term" value="F:nitric oxide dioxygenase NAD(P)H activity"/>
    <property type="evidence" value="ECO:0007669"/>
    <property type="project" value="UniProtKB-EC"/>
</dbReference>
<dbReference type="Proteomes" id="UP000295805">
    <property type="component" value="Unassembled WGS sequence"/>
</dbReference>